<proteinExistence type="predicted"/>
<sequence length="94" mass="10129">MAQGASARSYAKVIQINIRASVARELAPAGLHSRPKFLDSFRILGAASPPSGSKLPRHRDVLLRLARVDVIQRAIGQQSAQFDQLQDAQGDVPA</sequence>
<evidence type="ECO:0000313" key="2">
    <source>
        <dbReference type="Proteomes" id="UP000572407"/>
    </source>
</evidence>
<dbReference type="Proteomes" id="UP000572407">
    <property type="component" value="Unassembled WGS sequence"/>
</dbReference>
<comment type="caution">
    <text evidence="1">The sequence shown here is derived from an EMBL/GenBank/DDBJ whole genome shotgun (WGS) entry which is preliminary data.</text>
</comment>
<name>A0A7V8UC04_9PSED</name>
<organism evidence="1 2">
    <name type="scientific">Pseudomonas brassicacearum subsp. neoaurantiaca</name>
    <dbReference type="NCBI Taxonomy" id="494916"/>
    <lineage>
        <taxon>Bacteria</taxon>
        <taxon>Pseudomonadati</taxon>
        <taxon>Pseudomonadota</taxon>
        <taxon>Gammaproteobacteria</taxon>
        <taxon>Pseudomonadales</taxon>
        <taxon>Pseudomonadaceae</taxon>
        <taxon>Pseudomonas</taxon>
    </lineage>
</organism>
<gene>
    <name evidence="1" type="ORF">FHK92_10010</name>
</gene>
<dbReference type="EMBL" id="VDLV01000011">
    <property type="protein sequence ID" value="MBA1378142.1"/>
    <property type="molecule type" value="Genomic_DNA"/>
</dbReference>
<dbReference type="AlphaFoldDB" id="A0A7V8UC04"/>
<reference evidence="1 2" key="1">
    <citation type="submission" date="2019-06" db="EMBL/GenBank/DDBJ databases">
        <title>Analysis of the biodiversity of Brassica napus bacterial endophytes for the selection of potential efficient biofertilizers for rapeseed crops.</title>
        <authorList>
            <person name="Jimenez-Gomez A."/>
            <person name="Saati-Santamaria Z."/>
            <person name="Menendez E."/>
            <person name="Rivas R."/>
            <person name="Mateos P.F."/>
            <person name="Velazquez E."/>
            <person name="Garcia-Fraile P."/>
        </authorList>
    </citation>
    <scope>NUCLEOTIDE SEQUENCE [LARGE SCALE GENOMIC DNA]</scope>
    <source>
        <strain evidence="1 2">CDVBN10</strain>
    </source>
</reference>
<protein>
    <submittedName>
        <fullName evidence="1">Uncharacterized protein</fullName>
    </submittedName>
</protein>
<evidence type="ECO:0000313" key="1">
    <source>
        <dbReference type="EMBL" id="MBA1378142.1"/>
    </source>
</evidence>
<accession>A0A7V8UC04</accession>